<keyword evidence="4" id="KW-0804">Transcription</keyword>
<dbReference type="InterPro" id="IPR036388">
    <property type="entry name" value="WH-like_DNA-bd_sf"/>
</dbReference>
<organism evidence="6 7">
    <name type="scientific">Paramixta manurensis</name>
    <dbReference type="NCBI Taxonomy" id="2740817"/>
    <lineage>
        <taxon>Bacteria</taxon>
        <taxon>Pseudomonadati</taxon>
        <taxon>Pseudomonadota</taxon>
        <taxon>Gammaproteobacteria</taxon>
        <taxon>Enterobacterales</taxon>
        <taxon>Erwiniaceae</taxon>
        <taxon>Paramixta</taxon>
    </lineage>
</organism>
<accession>A0A6M8UGK0</accession>
<dbReference type="RefSeq" id="WP_173635834.1">
    <property type="nucleotide sequence ID" value="NZ_CP054212.1"/>
</dbReference>
<dbReference type="InterPro" id="IPR005119">
    <property type="entry name" value="LysR_subst-bd"/>
</dbReference>
<keyword evidence="2" id="KW-0805">Transcription regulation</keyword>
<evidence type="ECO:0000256" key="4">
    <source>
        <dbReference type="ARBA" id="ARBA00023163"/>
    </source>
</evidence>
<sequence>MKIHYSLAQIEAFACVYECGNFTRAALKLKKDRTTVSELVENLELDLGYALFDRATRPLHLTSQGQLLYRQARLFLLEAQAFGQIAASLEQPTDQTLTLSYDVFTPRDPLLLLVRRLREHGIQLNLLCQSRSLAEAALLKREVDIGIYPARNQSISESFKWRAIGTLKMSVYAHRNWFAAQPVSLLTLAARNQLIPYEDMPPGLAQWMQIADRFQVVSERSMLLTLLSEEQGWALLPEHWRPEEQAGVTSIATEMGNAGLTHPLVMLWQPGEQAHSALMTAIEVITAVFEEKHDDFPHQQSR</sequence>
<keyword evidence="3" id="KW-0238">DNA-binding</keyword>
<dbReference type="InterPro" id="IPR036390">
    <property type="entry name" value="WH_DNA-bd_sf"/>
</dbReference>
<reference evidence="6 7" key="1">
    <citation type="submission" date="2020-06" db="EMBL/GenBank/DDBJ databases">
        <title>Genome sequence of Paramixta manurensis strain PD-1.</title>
        <authorList>
            <person name="Lee C.W."/>
            <person name="Kim J."/>
        </authorList>
    </citation>
    <scope>NUCLEOTIDE SEQUENCE [LARGE SCALE GENOMIC DNA]</scope>
    <source>
        <strain evidence="6 7">PD-1</strain>
    </source>
</reference>
<proteinExistence type="inferred from homology"/>
<evidence type="ECO:0000256" key="1">
    <source>
        <dbReference type="ARBA" id="ARBA00009437"/>
    </source>
</evidence>
<keyword evidence="7" id="KW-1185">Reference proteome</keyword>
<dbReference type="PANTHER" id="PTHR30126">
    <property type="entry name" value="HTH-TYPE TRANSCRIPTIONAL REGULATOR"/>
    <property type="match status" value="1"/>
</dbReference>
<dbReference type="Pfam" id="PF00126">
    <property type="entry name" value="HTH_1"/>
    <property type="match status" value="1"/>
</dbReference>
<evidence type="ECO:0000256" key="3">
    <source>
        <dbReference type="ARBA" id="ARBA00023125"/>
    </source>
</evidence>
<dbReference type="SUPFAM" id="SSF53850">
    <property type="entry name" value="Periplasmic binding protein-like II"/>
    <property type="match status" value="1"/>
</dbReference>
<comment type="similarity">
    <text evidence="1">Belongs to the LysR transcriptional regulatory family.</text>
</comment>
<dbReference type="Gene3D" id="3.40.190.290">
    <property type="match status" value="1"/>
</dbReference>
<evidence type="ECO:0000313" key="7">
    <source>
        <dbReference type="Proteomes" id="UP000505325"/>
    </source>
</evidence>
<dbReference type="EMBL" id="CP054212">
    <property type="protein sequence ID" value="QKJ89009.1"/>
    <property type="molecule type" value="Genomic_DNA"/>
</dbReference>
<dbReference type="Gene3D" id="1.10.10.10">
    <property type="entry name" value="Winged helix-like DNA-binding domain superfamily/Winged helix DNA-binding domain"/>
    <property type="match status" value="1"/>
</dbReference>
<dbReference type="PROSITE" id="PS50931">
    <property type="entry name" value="HTH_LYSR"/>
    <property type="match status" value="1"/>
</dbReference>
<gene>
    <name evidence="6" type="ORF">PMPD1_4104</name>
</gene>
<dbReference type="GO" id="GO:0000976">
    <property type="term" value="F:transcription cis-regulatory region binding"/>
    <property type="evidence" value="ECO:0007669"/>
    <property type="project" value="TreeGrafter"/>
</dbReference>
<evidence type="ECO:0000259" key="5">
    <source>
        <dbReference type="PROSITE" id="PS50931"/>
    </source>
</evidence>
<dbReference type="PANTHER" id="PTHR30126:SF91">
    <property type="entry name" value="LYSR FAMILY TRANSCRIPTIONAL REGULATOR"/>
    <property type="match status" value="1"/>
</dbReference>
<dbReference type="SUPFAM" id="SSF46785">
    <property type="entry name" value="Winged helix' DNA-binding domain"/>
    <property type="match status" value="1"/>
</dbReference>
<dbReference type="GO" id="GO:0003700">
    <property type="term" value="F:DNA-binding transcription factor activity"/>
    <property type="evidence" value="ECO:0007669"/>
    <property type="project" value="InterPro"/>
</dbReference>
<dbReference type="AlphaFoldDB" id="A0A6M8UGK0"/>
<dbReference type="Proteomes" id="UP000505325">
    <property type="component" value="Chromosome"/>
</dbReference>
<evidence type="ECO:0000256" key="2">
    <source>
        <dbReference type="ARBA" id="ARBA00023015"/>
    </source>
</evidence>
<feature type="domain" description="HTH lysR-type" evidence="5">
    <location>
        <begin position="5"/>
        <end position="62"/>
    </location>
</feature>
<dbReference type="Pfam" id="PF03466">
    <property type="entry name" value="LysR_substrate"/>
    <property type="match status" value="1"/>
</dbReference>
<dbReference type="InterPro" id="IPR000847">
    <property type="entry name" value="LysR_HTH_N"/>
</dbReference>
<evidence type="ECO:0000313" key="6">
    <source>
        <dbReference type="EMBL" id="QKJ89009.1"/>
    </source>
</evidence>
<protein>
    <submittedName>
        <fullName evidence="6">LysR family transcriptional regulator</fullName>
    </submittedName>
</protein>
<dbReference type="KEGG" id="pmak:PMPD1_4104"/>
<name>A0A6M8UGK0_9GAMM</name>